<evidence type="ECO:0000256" key="2">
    <source>
        <dbReference type="ARBA" id="ARBA00022670"/>
    </source>
</evidence>
<evidence type="ECO:0000256" key="8">
    <source>
        <dbReference type="SAM" id="SignalP"/>
    </source>
</evidence>
<keyword evidence="12" id="KW-1185">Reference proteome</keyword>
<dbReference type="GO" id="GO:0004252">
    <property type="term" value="F:serine-type endopeptidase activity"/>
    <property type="evidence" value="ECO:0007669"/>
    <property type="project" value="UniProtKB-UniRule"/>
</dbReference>
<dbReference type="Pfam" id="PF00082">
    <property type="entry name" value="Peptidase_S8"/>
    <property type="match status" value="1"/>
</dbReference>
<feature type="signal peptide" evidence="8">
    <location>
        <begin position="1"/>
        <end position="25"/>
    </location>
</feature>
<dbReference type="InterPro" id="IPR000209">
    <property type="entry name" value="Peptidase_S8/S53_dom"/>
</dbReference>
<dbReference type="Gene3D" id="2.60.120.260">
    <property type="entry name" value="Galactose-binding domain-like"/>
    <property type="match status" value="1"/>
</dbReference>
<dbReference type="PROSITE" id="PS00137">
    <property type="entry name" value="SUBTILASE_HIS"/>
    <property type="match status" value="1"/>
</dbReference>
<evidence type="ECO:0000256" key="7">
    <source>
        <dbReference type="SAM" id="MobiDB-lite"/>
    </source>
</evidence>
<dbReference type="PANTHER" id="PTHR43806:SF11">
    <property type="entry name" value="CEREVISIN-RELATED"/>
    <property type="match status" value="1"/>
</dbReference>
<evidence type="ECO:0000256" key="4">
    <source>
        <dbReference type="ARBA" id="ARBA00022825"/>
    </source>
</evidence>
<dbReference type="InterPro" id="IPR050131">
    <property type="entry name" value="Peptidase_S8_subtilisin-like"/>
</dbReference>
<dbReference type="Gene3D" id="3.30.70.80">
    <property type="entry name" value="Peptidase S8 propeptide/proteinase inhibitor I9"/>
    <property type="match status" value="1"/>
</dbReference>
<sequence>MRSITRTGLAGAVVASVGLSTAALAATPSASAAADDTAPLYTAQDAVGGRYIVFLDDGATAASAGSRAQAAGGDLVARYDALGGYVADLTATELAAVRSDPSVAFVQQDSVVTTAEVEATATQTGATWGLDRIDQPDLPLDGSYTYDATGAGVTAYVIDTGIDSDHPELGGRVTSGFTSINDGRGTEDCQGHGTHVAGTVGGTTYGVAKDVDLVAVRVLNCQGSGSNSGVIAGMDWVAQNAPAGSVANMSLGGGADSASDAAVNRMVAAGVTTVVAAGNETQDACNVSPARAASAITVAASDRSDRIASFSNFGSCVDVFAPGVDITSAWTGGGTRTISGTSMASPHVAGAAALYLEDHPGATPATVTSGLLGAAVPGKIADPKGSPNLLLQTGASGGGTDPEPEPEPEPGGELVTNGGFESGPSGWSGDTDVVTTSGSAAATGSWKAWFGGYGATSTEALTQSVTIPSGRTATLTFKLRVTTQEGRTPYDYLRVSVGGTRVASFSNADASSGYVTRTVTLSGVSGTVPLTFTATEDSSLATSFLVDDVSVR</sequence>
<keyword evidence="8" id="KW-0732">Signal</keyword>
<keyword evidence="4 5" id="KW-0720">Serine protease</keyword>
<comment type="similarity">
    <text evidence="1 5 6">Belongs to the peptidase S8 family.</text>
</comment>
<evidence type="ECO:0000259" key="10">
    <source>
        <dbReference type="Pfam" id="PF05922"/>
    </source>
</evidence>
<dbReference type="SUPFAM" id="SSF52743">
    <property type="entry name" value="Subtilisin-like"/>
    <property type="match status" value="1"/>
</dbReference>
<dbReference type="InterPro" id="IPR023828">
    <property type="entry name" value="Peptidase_S8_Ser-AS"/>
</dbReference>
<evidence type="ECO:0000256" key="1">
    <source>
        <dbReference type="ARBA" id="ARBA00011073"/>
    </source>
</evidence>
<dbReference type="GO" id="GO:0005615">
    <property type="term" value="C:extracellular space"/>
    <property type="evidence" value="ECO:0007669"/>
    <property type="project" value="TreeGrafter"/>
</dbReference>
<organism evidence="11 12">
    <name type="scientific">Nocardioides zeae</name>
    <dbReference type="NCBI Taxonomy" id="1457234"/>
    <lineage>
        <taxon>Bacteria</taxon>
        <taxon>Bacillati</taxon>
        <taxon>Actinomycetota</taxon>
        <taxon>Actinomycetes</taxon>
        <taxon>Propionibacteriales</taxon>
        <taxon>Nocardioidaceae</taxon>
        <taxon>Nocardioides</taxon>
    </lineage>
</organism>
<dbReference type="PANTHER" id="PTHR43806">
    <property type="entry name" value="PEPTIDASE S8"/>
    <property type="match status" value="1"/>
</dbReference>
<evidence type="ECO:0000313" key="11">
    <source>
        <dbReference type="EMBL" id="NEN78801.1"/>
    </source>
</evidence>
<dbReference type="RefSeq" id="WP_163772363.1">
    <property type="nucleotide sequence ID" value="NZ_JAAGXA010000007.1"/>
</dbReference>
<dbReference type="EMBL" id="JAAGXA010000007">
    <property type="protein sequence ID" value="NEN78801.1"/>
    <property type="molecule type" value="Genomic_DNA"/>
</dbReference>
<name>A0A6P0HJL2_9ACTN</name>
<feature type="domain" description="Peptidase S8/S53" evidence="9">
    <location>
        <begin position="150"/>
        <end position="375"/>
    </location>
</feature>
<dbReference type="InterPro" id="IPR010259">
    <property type="entry name" value="S8pro/Inhibitor_I9"/>
</dbReference>
<evidence type="ECO:0000259" key="9">
    <source>
        <dbReference type="Pfam" id="PF00082"/>
    </source>
</evidence>
<evidence type="ECO:0000313" key="12">
    <source>
        <dbReference type="Proteomes" id="UP000468687"/>
    </source>
</evidence>
<dbReference type="InterPro" id="IPR037045">
    <property type="entry name" value="S8pro/Inhibitor_I9_sf"/>
</dbReference>
<feature type="domain" description="Inhibitor I9" evidence="10">
    <location>
        <begin position="69"/>
        <end position="114"/>
    </location>
</feature>
<dbReference type="InterPro" id="IPR036852">
    <property type="entry name" value="Peptidase_S8/S53_dom_sf"/>
</dbReference>
<feature type="active site" description="Charge relay system" evidence="5">
    <location>
        <position position="342"/>
    </location>
</feature>
<dbReference type="CDD" id="cd04077">
    <property type="entry name" value="Peptidases_S8_PCSK9_ProteinaseK_like"/>
    <property type="match status" value="1"/>
</dbReference>
<dbReference type="InterPro" id="IPR008979">
    <property type="entry name" value="Galactose-bd-like_sf"/>
</dbReference>
<dbReference type="InterPro" id="IPR023827">
    <property type="entry name" value="Peptidase_S8_Asp-AS"/>
</dbReference>
<dbReference type="SUPFAM" id="SSF49785">
    <property type="entry name" value="Galactose-binding domain-like"/>
    <property type="match status" value="1"/>
</dbReference>
<keyword evidence="3 5" id="KW-0378">Hydrolase</keyword>
<keyword evidence="2 5" id="KW-0645">Protease</keyword>
<protein>
    <submittedName>
        <fullName evidence="11">S8 family serine peptidase</fullName>
    </submittedName>
</protein>
<dbReference type="FunFam" id="3.40.50.200:FF:000014">
    <property type="entry name" value="Proteinase K"/>
    <property type="match status" value="1"/>
</dbReference>
<dbReference type="Pfam" id="PF05922">
    <property type="entry name" value="Inhibitor_I9"/>
    <property type="match status" value="1"/>
</dbReference>
<dbReference type="SUPFAM" id="SSF54897">
    <property type="entry name" value="Protease propeptides/inhibitors"/>
    <property type="match status" value="1"/>
</dbReference>
<feature type="active site" description="Charge relay system" evidence="5">
    <location>
        <position position="159"/>
    </location>
</feature>
<feature type="region of interest" description="Disordered" evidence="7">
    <location>
        <begin position="383"/>
        <end position="430"/>
    </location>
</feature>
<reference evidence="11 12" key="1">
    <citation type="journal article" date="2014" name="Int. J. Syst. Evol. Microbiol.">
        <title>Nocardioides zeae sp. nov., isolated from the stem of Zea mays.</title>
        <authorList>
            <person name="Glaeser S.P."/>
            <person name="McInroy J.A."/>
            <person name="Busse H.J."/>
            <person name="Kampfer P."/>
        </authorList>
    </citation>
    <scope>NUCLEOTIDE SEQUENCE [LARGE SCALE GENOMIC DNA]</scope>
    <source>
        <strain evidence="11 12">JCM 30728</strain>
    </source>
</reference>
<dbReference type="PROSITE" id="PS00136">
    <property type="entry name" value="SUBTILASE_ASP"/>
    <property type="match status" value="1"/>
</dbReference>
<evidence type="ECO:0000256" key="5">
    <source>
        <dbReference type="PROSITE-ProRule" id="PRU01240"/>
    </source>
</evidence>
<accession>A0A6P0HJL2</accession>
<dbReference type="InterPro" id="IPR015500">
    <property type="entry name" value="Peptidase_S8_subtilisin-rel"/>
</dbReference>
<evidence type="ECO:0000256" key="3">
    <source>
        <dbReference type="ARBA" id="ARBA00022801"/>
    </source>
</evidence>
<comment type="caution">
    <text evidence="11">The sequence shown here is derived from an EMBL/GenBank/DDBJ whole genome shotgun (WGS) entry which is preliminary data.</text>
</comment>
<feature type="active site" description="Charge relay system" evidence="5">
    <location>
        <position position="192"/>
    </location>
</feature>
<dbReference type="InterPro" id="IPR022398">
    <property type="entry name" value="Peptidase_S8_His-AS"/>
</dbReference>
<feature type="chain" id="PRO_5039071349" evidence="8">
    <location>
        <begin position="26"/>
        <end position="552"/>
    </location>
</feature>
<dbReference type="PROSITE" id="PS00138">
    <property type="entry name" value="SUBTILASE_SER"/>
    <property type="match status" value="1"/>
</dbReference>
<dbReference type="PROSITE" id="PS51892">
    <property type="entry name" value="SUBTILASE"/>
    <property type="match status" value="1"/>
</dbReference>
<dbReference type="InterPro" id="IPR034193">
    <property type="entry name" value="PCSK9_ProteinaseK-like"/>
</dbReference>
<evidence type="ECO:0000256" key="6">
    <source>
        <dbReference type="RuleBase" id="RU003355"/>
    </source>
</evidence>
<gene>
    <name evidence="11" type="ORF">G3T38_10995</name>
</gene>
<dbReference type="GO" id="GO:0006508">
    <property type="term" value="P:proteolysis"/>
    <property type="evidence" value="ECO:0007669"/>
    <property type="project" value="UniProtKB-KW"/>
</dbReference>
<proteinExistence type="inferred from homology"/>
<dbReference type="Proteomes" id="UP000468687">
    <property type="component" value="Unassembled WGS sequence"/>
</dbReference>
<dbReference type="PRINTS" id="PR00723">
    <property type="entry name" value="SUBTILISIN"/>
</dbReference>
<dbReference type="Gene3D" id="3.40.50.200">
    <property type="entry name" value="Peptidase S8/S53 domain"/>
    <property type="match status" value="1"/>
</dbReference>
<dbReference type="AlphaFoldDB" id="A0A6P0HJL2"/>